<evidence type="ECO:0000313" key="2">
    <source>
        <dbReference type="EMBL" id="GAA3398136.1"/>
    </source>
</evidence>
<keyword evidence="1" id="KW-0732">Signal</keyword>
<comment type="caution">
    <text evidence="2">The sequence shown here is derived from an EMBL/GenBank/DDBJ whole genome shotgun (WGS) entry which is preliminary data.</text>
</comment>
<keyword evidence="3" id="KW-1185">Reference proteome</keyword>
<evidence type="ECO:0000313" key="3">
    <source>
        <dbReference type="Proteomes" id="UP001501676"/>
    </source>
</evidence>
<dbReference type="RefSeq" id="WP_345733618.1">
    <property type="nucleotide sequence ID" value="NZ_BAAAYN010000078.1"/>
</dbReference>
<evidence type="ECO:0000256" key="1">
    <source>
        <dbReference type="SAM" id="SignalP"/>
    </source>
</evidence>
<accession>A0ABP6TBV9</accession>
<feature type="signal peptide" evidence="1">
    <location>
        <begin position="1"/>
        <end position="29"/>
    </location>
</feature>
<sequence length="400" mass="40436">MSFARRPALIVAVGVTAIALAVLPGSVEAAPVVSAAKLPVPAGTTSSYVADLNNSGVSVGTVTVNGTQRAIRWSGRGYTLLDTPAANPGSTAAVVNEGGTVAGTLAIPGLSNVVIRRWLPAGSTSDCAQSGNTLGVTAINLSGETLNRTVSGPGVYSANVCRADGTSVATGMPSAFALADDGRVAGYINTGSIQGNTLAFVPVVRSSDATVTQLPVPDGKSGEAYAFGPGNTVIGEIGSWTLHLNGPRPYVTFDPEKVAIWRNGQLTQLGTLGGATSSALPTQRTVSRTGDIIGTSLTASGQNHAFLWRQGRMIDLGTLGGPSSRPTAVNDRGQVVGVSTTKSGASHAFLWSGGRMIDLGAPGGATSTAVDINDTGQIVGYVQATDGTHSHAVRWTVRGS</sequence>
<proteinExistence type="predicted"/>
<gene>
    <name evidence="2" type="ORF">GCM10020369_80660</name>
</gene>
<dbReference type="Proteomes" id="UP001501676">
    <property type="component" value="Unassembled WGS sequence"/>
</dbReference>
<dbReference type="EMBL" id="BAAAYN010000078">
    <property type="protein sequence ID" value="GAA3398136.1"/>
    <property type="molecule type" value="Genomic_DNA"/>
</dbReference>
<dbReference type="NCBIfam" id="TIGR02913">
    <property type="entry name" value="HAF_rpt"/>
    <property type="match status" value="2"/>
</dbReference>
<evidence type="ECO:0008006" key="4">
    <source>
        <dbReference type="Google" id="ProtNLM"/>
    </source>
</evidence>
<protein>
    <recommendedName>
        <fullName evidence="4">HAF repeat-containing protein</fullName>
    </recommendedName>
</protein>
<name>A0ABP6TBV9_9ACTN</name>
<organism evidence="2 3">
    <name type="scientific">Cryptosporangium minutisporangium</name>
    <dbReference type="NCBI Taxonomy" id="113569"/>
    <lineage>
        <taxon>Bacteria</taxon>
        <taxon>Bacillati</taxon>
        <taxon>Actinomycetota</taxon>
        <taxon>Actinomycetes</taxon>
        <taxon>Cryptosporangiales</taxon>
        <taxon>Cryptosporangiaceae</taxon>
        <taxon>Cryptosporangium</taxon>
    </lineage>
</organism>
<reference evidence="3" key="1">
    <citation type="journal article" date="2019" name="Int. J. Syst. Evol. Microbiol.">
        <title>The Global Catalogue of Microorganisms (GCM) 10K type strain sequencing project: providing services to taxonomists for standard genome sequencing and annotation.</title>
        <authorList>
            <consortium name="The Broad Institute Genomics Platform"/>
            <consortium name="The Broad Institute Genome Sequencing Center for Infectious Disease"/>
            <person name="Wu L."/>
            <person name="Ma J."/>
        </authorList>
    </citation>
    <scope>NUCLEOTIDE SEQUENCE [LARGE SCALE GENOMIC DNA]</scope>
    <source>
        <strain evidence="3">JCM 9458</strain>
    </source>
</reference>
<feature type="chain" id="PRO_5046534617" description="HAF repeat-containing protein" evidence="1">
    <location>
        <begin position="30"/>
        <end position="400"/>
    </location>
</feature>
<dbReference type="InterPro" id="IPR014262">
    <property type="entry name" value="HAF_rpt"/>
</dbReference>